<dbReference type="InterPro" id="IPR036280">
    <property type="entry name" value="Multihaem_cyt_sf"/>
</dbReference>
<feature type="signal peptide" evidence="1">
    <location>
        <begin position="1"/>
        <end position="33"/>
    </location>
</feature>
<keyword evidence="1" id="KW-0732">Signal</keyword>
<evidence type="ECO:0000313" key="2">
    <source>
        <dbReference type="EMBL" id="PHP69028.1"/>
    </source>
</evidence>
<sequence length="166" mass="17922">MTSCTTPAPGTRFPFTLAAVLGLALASALPAAADSEEYFRPVTDETVKTECSACHMAYPAGMLPARSWSAIMADLPNHFGEDASLAEETRARIEAWLVANAAPENSRIARSLQGGEPVLRISETPWWVRAHKWEVSPAAFENPKVGSKANCVACHRGAEQGYFEDD</sequence>
<dbReference type="Proteomes" id="UP000221168">
    <property type="component" value="Unassembled WGS sequence"/>
</dbReference>
<keyword evidence="3" id="KW-1185">Reference proteome</keyword>
<organism evidence="2 3">
    <name type="scientific">Zhengella mangrovi</name>
    <dbReference type="NCBI Taxonomy" id="1982044"/>
    <lineage>
        <taxon>Bacteria</taxon>
        <taxon>Pseudomonadati</taxon>
        <taxon>Pseudomonadota</taxon>
        <taxon>Alphaproteobacteria</taxon>
        <taxon>Hyphomicrobiales</taxon>
        <taxon>Notoacmeibacteraceae</taxon>
        <taxon>Zhengella</taxon>
    </lineage>
</organism>
<dbReference type="AlphaFoldDB" id="A0A2G1QV00"/>
<comment type="caution">
    <text evidence="2">The sequence shown here is derived from an EMBL/GenBank/DDBJ whole genome shotgun (WGS) entry which is preliminary data.</text>
</comment>
<dbReference type="RefSeq" id="WP_099303678.1">
    <property type="nucleotide sequence ID" value="NZ_PDVP01000001.1"/>
</dbReference>
<dbReference type="OrthoDB" id="5296814at2"/>
<feature type="chain" id="PRO_5013941508" evidence="1">
    <location>
        <begin position="34"/>
        <end position="166"/>
    </location>
</feature>
<dbReference type="Pfam" id="PF09626">
    <property type="entry name" value="DHC"/>
    <property type="match status" value="1"/>
</dbReference>
<name>A0A2G1QV00_9HYPH</name>
<evidence type="ECO:0000313" key="3">
    <source>
        <dbReference type="Proteomes" id="UP000221168"/>
    </source>
</evidence>
<reference evidence="2 3" key="1">
    <citation type="submission" date="2017-10" db="EMBL/GenBank/DDBJ databases">
        <title>Sedimentibacterium mangrovi gen. nov., sp. nov., a novel member of family Phyllobacteriacea isolated from mangrove sediment.</title>
        <authorList>
            <person name="Liao H."/>
            <person name="Tian Y."/>
        </authorList>
    </citation>
    <scope>NUCLEOTIDE SEQUENCE [LARGE SCALE GENOMIC DNA]</scope>
    <source>
        <strain evidence="2 3">X9-2-2</strain>
    </source>
</reference>
<accession>A0A2G1QV00</accession>
<gene>
    <name evidence="2" type="ORF">CSC94_03345</name>
</gene>
<proteinExistence type="predicted"/>
<dbReference type="InterPro" id="IPR018588">
    <property type="entry name" value="Dihaem_cytochrome-c"/>
</dbReference>
<dbReference type="SUPFAM" id="SSF48695">
    <property type="entry name" value="Multiheme cytochromes"/>
    <property type="match status" value="1"/>
</dbReference>
<evidence type="ECO:0000256" key="1">
    <source>
        <dbReference type="SAM" id="SignalP"/>
    </source>
</evidence>
<dbReference type="EMBL" id="PDVP01000001">
    <property type="protein sequence ID" value="PHP69028.1"/>
    <property type="molecule type" value="Genomic_DNA"/>
</dbReference>
<protein>
    <submittedName>
        <fullName evidence="2">Cytochrome C</fullName>
    </submittedName>
</protein>